<dbReference type="RefSeq" id="WP_023575615.1">
    <property type="nucleotide sequence ID" value="NZ_CBCSBQ010000005.1"/>
</dbReference>
<organism evidence="1 2">
    <name type="scientific">Flavobacterium saliperosum</name>
    <dbReference type="NCBI Taxonomy" id="329186"/>
    <lineage>
        <taxon>Bacteria</taxon>
        <taxon>Pseudomonadati</taxon>
        <taxon>Bacteroidota</taxon>
        <taxon>Flavobacteriia</taxon>
        <taxon>Flavobacteriales</taxon>
        <taxon>Flavobacteriaceae</taxon>
        <taxon>Flavobacterium</taxon>
    </lineage>
</organism>
<sequence length="273" mass="31688">MKSQDVFSKIICLDFKDASLKDFNDFLKEHTDFQKVTIEYLEQLIVKNSTSNDVLEKTARVYLYGSFILATTNQHNDILLNPSYTLLDELDNIPVLNENHCKELIDKIMTQIIRQSKIDLTEIDTISLYGFARTNLNFPTYKIPCVFENVVGFNVGNHNLKLFDMLSARLYKPLHNLIRKKYQQNNIINDLVVENLYYIGETLFAIKATYLHSNESFYRYSDNYLNLLQTISPISLDVSNENLNMDEILDKISVSGMDSLTETELDFLNNNNF</sequence>
<dbReference type="STRING" id="329186.SAMN02927925_00579"/>
<proteinExistence type="predicted"/>
<evidence type="ECO:0000313" key="2">
    <source>
        <dbReference type="Proteomes" id="UP000182124"/>
    </source>
</evidence>
<protein>
    <submittedName>
        <fullName evidence="1">Uncharacterized protein</fullName>
    </submittedName>
</protein>
<dbReference type="AlphaFoldDB" id="A0A1G4V8E1"/>
<dbReference type="Proteomes" id="UP000182124">
    <property type="component" value="Unassembled WGS sequence"/>
</dbReference>
<dbReference type="EMBL" id="FMTY01000001">
    <property type="protein sequence ID" value="SCX02879.1"/>
    <property type="molecule type" value="Genomic_DNA"/>
</dbReference>
<name>A0A1G4V8E1_9FLAO</name>
<accession>A0A1G4V8E1</accession>
<reference evidence="1 2" key="1">
    <citation type="submission" date="2016-10" db="EMBL/GenBank/DDBJ databases">
        <authorList>
            <person name="de Groot N.N."/>
        </authorList>
    </citation>
    <scope>NUCLEOTIDE SEQUENCE [LARGE SCALE GENOMIC DNA]</scope>
    <source>
        <strain evidence="1 2">CGMCC 1.3801</strain>
    </source>
</reference>
<evidence type="ECO:0000313" key="1">
    <source>
        <dbReference type="EMBL" id="SCX02879.1"/>
    </source>
</evidence>
<gene>
    <name evidence="1" type="ORF">SAMN02927925_00579</name>
</gene>